<dbReference type="PRINTS" id="PR00368">
    <property type="entry name" value="FADPNR"/>
</dbReference>
<dbReference type="GO" id="GO:0004791">
    <property type="term" value="F:thioredoxin-disulfide reductase (NADPH) activity"/>
    <property type="evidence" value="ECO:0007669"/>
    <property type="project" value="UniProtKB-UniRule"/>
</dbReference>
<dbReference type="AlphaFoldDB" id="A0A0S7XRJ6"/>
<dbReference type="Proteomes" id="UP000051861">
    <property type="component" value="Unassembled WGS sequence"/>
</dbReference>
<keyword evidence="3 6" id="KW-0560">Oxidoreductase</keyword>
<keyword evidence="1 6" id="KW-0285">Flavoprotein</keyword>
<evidence type="ECO:0000256" key="8">
    <source>
        <dbReference type="SAM" id="Phobius"/>
    </source>
</evidence>
<dbReference type="PATRIC" id="fig|1703775.3.peg.1406"/>
<dbReference type="NCBIfam" id="TIGR01292">
    <property type="entry name" value="TRX_reduct"/>
    <property type="match status" value="1"/>
</dbReference>
<comment type="catalytic activity">
    <reaction evidence="6">
        <text>[thioredoxin]-dithiol + NADP(+) = [thioredoxin]-disulfide + NADPH + H(+)</text>
        <dbReference type="Rhea" id="RHEA:20345"/>
        <dbReference type="Rhea" id="RHEA-COMP:10698"/>
        <dbReference type="Rhea" id="RHEA-COMP:10700"/>
        <dbReference type="ChEBI" id="CHEBI:15378"/>
        <dbReference type="ChEBI" id="CHEBI:29950"/>
        <dbReference type="ChEBI" id="CHEBI:50058"/>
        <dbReference type="ChEBI" id="CHEBI:57783"/>
        <dbReference type="ChEBI" id="CHEBI:58349"/>
        <dbReference type="EC" id="1.8.1.9"/>
    </reaction>
</comment>
<proteinExistence type="inferred from homology"/>
<evidence type="ECO:0000259" key="9">
    <source>
        <dbReference type="Pfam" id="PF07992"/>
    </source>
</evidence>
<dbReference type="InterPro" id="IPR050097">
    <property type="entry name" value="Ferredoxin-NADP_redctase_2"/>
</dbReference>
<keyword evidence="8" id="KW-0812">Transmembrane</keyword>
<dbReference type="Pfam" id="PF07992">
    <property type="entry name" value="Pyr_redox_2"/>
    <property type="match status" value="1"/>
</dbReference>
<reference evidence="10 11" key="1">
    <citation type="journal article" date="2015" name="Microbiome">
        <title>Genomic resolution of linkages in carbon, nitrogen, and sulfur cycling among widespread estuary sediment bacteria.</title>
        <authorList>
            <person name="Baker B.J."/>
            <person name="Lazar C.S."/>
            <person name="Teske A.P."/>
            <person name="Dick G.J."/>
        </authorList>
    </citation>
    <scope>NUCLEOTIDE SEQUENCE [LARGE SCALE GENOMIC DNA]</scope>
    <source>
        <strain evidence="10">DG_54_3</strain>
    </source>
</reference>
<accession>A0A0S7XRJ6</accession>
<dbReference type="EMBL" id="LIZX01000159">
    <property type="protein sequence ID" value="KPJ64867.1"/>
    <property type="molecule type" value="Genomic_DNA"/>
</dbReference>
<protein>
    <recommendedName>
        <fullName evidence="6">Thioredoxin reductase</fullName>
        <ecNumber evidence="6">1.8.1.9</ecNumber>
    </recommendedName>
</protein>
<keyword evidence="5 6" id="KW-0676">Redox-active center</keyword>
<gene>
    <name evidence="10" type="ORF">AMJ44_11990</name>
</gene>
<dbReference type="PANTHER" id="PTHR48105">
    <property type="entry name" value="THIOREDOXIN REDUCTASE 1-RELATED-RELATED"/>
    <property type="match status" value="1"/>
</dbReference>
<evidence type="ECO:0000256" key="3">
    <source>
        <dbReference type="ARBA" id="ARBA00023002"/>
    </source>
</evidence>
<keyword evidence="8" id="KW-0472">Membrane</keyword>
<dbReference type="Gene3D" id="3.50.50.60">
    <property type="entry name" value="FAD/NAD(P)-binding domain"/>
    <property type="match status" value="2"/>
</dbReference>
<dbReference type="InterPro" id="IPR008255">
    <property type="entry name" value="Pyr_nucl-diS_OxRdtase_2_AS"/>
</dbReference>
<dbReference type="PRINTS" id="PR00469">
    <property type="entry name" value="PNDRDTASEII"/>
</dbReference>
<feature type="domain" description="FAD/NAD(P)-binding" evidence="9">
    <location>
        <begin position="8"/>
        <end position="294"/>
    </location>
</feature>
<dbReference type="InterPro" id="IPR036188">
    <property type="entry name" value="FAD/NAD-bd_sf"/>
</dbReference>
<evidence type="ECO:0000313" key="11">
    <source>
        <dbReference type="Proteomes" id="UP000051861"/>
    </source>
</evidence>
<comment type="cofactor">
    <cofactor evidence="7">
        <name>FAD</name>
        <dbReference type="ChEBI" id="CHEBI:57692"/>
    </cofactor>
    <text evidence="7">Binds 1 FAD per subunit.</text>
</comment>
<evidence type="ECO:0000256" key="7">
    <source>
        <dbReference type="RuleBase" id="RU003881"/>
    </source>
</evidence>
<dbReference type="InterPro" id="IPR023753">
    <property type="entry name" value="FAD/NAD-binding_dom"/>
</dbReference>
<evidence type="ECO:0000256" key="2">
    <source>
        <dbReference type="ARBA" id="ARBA00022827"/>
    </source>
</evidence>
<keyword evidence="8" id="KW-1133">Transmembrane helix</keyword>
<keyword evidence="4" id="KW-1015">Disulfide bond</keyword>
<dbReference type="SUPFAM" id="SSF51905">
    <property type="entry name" value="FAD/NAD(P)-binding domain"/>
    <property type="match status" value="1"/>
</dbReference>
<evidence type="ECO:0000313" key="10">
    <source>
        <dbReference type="EMBL" id="KPJ64867.1"/>
    </source>
</evidence>
<sequence>MERGPRLDLIIIGGGPAGLTAALYAVRARLRTLLIEKMVLGGMVSTTFSIENFPGFPEGISGLDLGNRMQDQVRRLGLDILWGNALSVKNKKNHREIQVDSKILTSKAVIIATGTEAAKLKVPGEDEFRGRGVSYCATCDGPFYKDKNIMVVGGGNAAIEEALFLTRYAQKISVVHRRDKLRAERIFAERALSNPKIYLFWHSTVEEIKGREKVEEVILKDLSTGKKIKVPIDGIFIYIGSKPNSEIVKDTVKLDSKGFILADENMKTSIPGIFTAGDVRARSLQQIITAAADGAVAAESARKYIEGNHK</sequence>
<name>A0A0S7XRJ6_UNCSA</name>
<feature type="transmembrane region" description="Helical" evidence="8">
    <location>
        <begin position="7"/>
        <end position="26"/>
    </location>
</feature>
<evidence type="ECO:0000256" key="5">
    <source>
        <dbReference type="ARBA" id="ARBA00023284"/>
    </source>
</evidence>
<evidence type="ECO:0000256" key="1">
    <source>
        <dbReference type="ARBA" id="ARBA00022630"/>
    </source>
</evidence>
<dbReference type="EC" id="1.8.1.9" evidence="6"/>
<keyword evidence="2 6" id="KW-0274">FAD</keyword>
<dbReference type="PROSITE" id="PS00573">
    <property type="entry name" value="PYRIDINE_REDOX_2"/>
    <property type="match status" value="1"/>
</dbReference>
<organism evidence="10 11">
    <name type="scientific">candidate division WOR-1 bacterium DG_54_3</name>
    <dbReference type="NCBI Taxonomy" id="1703775"/>
    <lineage>
        <taxon>Bacteria</taxon>
        <taxon>Bacillati</taxon>
        <taxon>Saganbacteria</taxon>
    </lineage>
</organism>
<comment type="caution">
    <text evidence="10">The sequence shown here is derived from an EMBL/GenBank/DDBJ whole genome shotgun (WGS) entry which is preliminary data.</text>
</comment>
<evidence type="ECO:0000256" key="4">
    <source>
        <dbReference type="ARBA" id="ARBA00023157"/>
    </source>
</evidence>
<dbReference type="InterPro" id="IPR005982">
    <property type="entry name" value="Thioredox_Rdtase"/>
</dbReference>
<dbReference type="GO" id="GO:0005737">
    <property type="term" value="C:cytoplasm"/>
    <property type="evidence" value="ECO:0007669"/>
    <property type="project" value="InterPro"/>
</dbReference>
<dbReference type="GO" id="GO:0019430">
    <property type="term" value="P:removal of superoxide radicals"/>
    <property type="evidence" value="ECO:0007669"/>
    <property type="project" value="UniProtKB-UniRule"/>
</dbReference>
<comment type="similarity">
    <text evidence="6">Belongs to the class-II pyridine nucleotide-disulfide oxidoreductase family.</text>
</comment>
<comment type="subunit">
    <text evidence="6">Homodimer.</text>
</comment>
<evidence type="ECO:0000256" key="6">
    <source>
        <dbReference type="RuleBase" id="RU003880"/>
    </source>
</evidence>
<keyword evidence="7" id="KW-0521">NADP</keyword>